<accession>A0A495W2T4</accession>
<evidence type="ECO:0000313" key="1">
    <source>
        <dbReference type="EMBL" id="RKT55013.1"/>
    </source>
</evidence>
<evidence type="ECO:0000313" key="2">
    <source>
        <dbReference type="Proteomes" id="UP000282084"/>
    </source>
</evidence>
<organism evidence="1 2">
    <name type="scientific">Saccharothrix australiensis</name>
    <dbReference type="NCBI Taxonomy" id="2072"/>
    <lineage>
        <taxon>Bacteria</taxon>
        <taxon>Bacillati</taxon>
        <taxon>Actinomycetota</taxon>
        <taxon>Actinomycetes</taxon>
        <taxon>Pseudonocardiales</taxon>
        <taxon>Pseudonocardiaceae</taxon>
        <taxon>Saccharothrix</taxon>
    </lineage>
</organism>
<gene>
    <name evidence="1" type="ORF">C8E97_3669</name>
</gene>
<proteinExistence type="predicted"/>
<name>A0A495W2T4_9PSEU</name>
<comment type="caution">
    <text evidence="1">The sequence shown here is derived from an EMBL/GenBank/DDBJ whole genome shotgun (WGS) entry which is preliminary data.</text>
</comment>
<keyword evidence="2" id="KW-1185">Reference proteome</keyword>
<dbReference type="AlphaFoldDB" id="A0A495W2T4"/>
<sequence length="108" mass="11650">MTLTGSGFLPSHRVWVRTAVSGVVPACSGQLISDIRTSGQLLQATSDPSGAIAVHVDPKVTLPPLLVCDNPVQYFYGAYFGEQLHFSAHDGRYEGGRLLWSNTFTLTV</sequence>
<protein>
    <submittedName>
        <fullName evidence="1">Uncharacterized protein</fullName>
    </submittedName>
</protein>
<reference evidence="1 2" key="1">
    <citation type="submission" date="2018-10" db="EMBL/GenBank/DDBJ databases">
        <title>Sequencing the genomes of 1000 actinobacteria strains.</title>
        <authorList>
            <person name="Klenk H.-P."/>
        </authorList>
    </citation>
    <scope>NUCLEOTIDE SEQUENCE [LARGE SCALE GENOMIC DNA]</scope>
    <source>
        <strain evidence="1 2">DSM 43800</strain>
    </source>
</reference>
<dbReference type="EMBL" id="RBXO01000001">
    <property type="protein sequence ID" value="RKT55013.1"/>
    <property type="molecule type" value="Genomic_DNA"/>
</dbReference>
<dbReference type="Proteomes" id="UP000282084">
    <property type="component" value="Unassembled WGS sequence"/>
</dbReference>